<dbReference type="SUPFAM" id="SSF54897">
    <property type="entry name" value="Protease propeptides/inhibitors"/>
    <property type="match status" value="1"/>
</dbReference>
<sequence length="134" mass="14602">MRPAFSPPFNYNDHPLLGSIYILRQLREAKYLSVTTVILEYIAMKLVAVGLALAMLPLALANSVLITYPKDTPDSVINEAKDSIRKAGGIITHEYSLVIKGFAADAPEAAIQQVSTQSALYKPTIEQDQPVSIS</sequence>
<dbReference type="Proteomes" id="UP001610446">
    <property type="component" value="Unassembled WGS sequence"/>
</dbReference>
<comment type="similarity">
    <text evidence="1">Belongs to the protease inhibitor I9 family.</text>
</comment>
<protein>
    <recommendedName>
        <fullName evidence="5">Inhibitor I9 domain-containing protein</fullName>
    </recommendedName>
</protein>
<dbReference type="Gene3D" id="3.30.70.80">
    <property type="entry name" value="Peptidase S8 propeptide/proteinase inhibitor I9"/>
    <property type="match status" value="1"/>
</dbReference>
<gene>
    <name evidence="3" type="ORF">BJY01DRAFT_214316</name>
</gene>
<keyword evidence="2" id="KW-0812">Transmembrane</keyword>
<feature type="transmembrane region" description="Helical" evidence="2">
    <location>
        <begin position="41"/>
        <end position="60"/>
    </location>
</feature>
<evidence type="ECO:0000313" key="3">
    <source>
        <dbReference type="EMBL" id="KAL2845467.1"/>
    </source>
</evidence>
<dbReference type="InterPro" id="IPR037045">
    <property type="entry name" value="S8pro/Inhibitor_I9_sf"/>
</dbReference>
<evidence type="ECO:0000313" key="4">
    <source>
        <dbReference type="Proteomes" id="UP001610446"/>
    </source>
</evidence>
<evidence type="ECO:0000256" key="1">
    <source>
        <dbReference type="ARBA" id="ARBA00038069"/>
    </source>
</evidence>
<keyword evidence="4" id="KW-1185">Reference proteome</keyword>
<keyword evidence="2" id="KW-0472">Membrane</keyword>
<evidence type="ECO:0008006" key="5">
    <source>
        <dbReference type="Google" id="ProtNLM"/>
    </source>
</evidence>
<dbReference type="PANTHER" id="PTHR28288">
    <property type="entry name" value="PROTEASE B INHIBITOR 2"/>
    <property type="match status" value="1"/>
</dbReference>
<dbReference type="PANTHER" id="PTHR28288:SF1">
    <property type="entry name" value="INHIBITOR I9 DOMAIN-CONTAINING PROTEIN"/>
    <property type="match status" value="1"/>
</dbReference>
<name>A0ABR4JZF7_9EURO</name>
<dbReference type="InterPro" id="IPR052471">
    <property type="entry name" value="PBI_I9"/>
</dbReference>
<keyword evidence="2" id="KW-1133">Transmembrane helix</keyword>
<proteinExistence type="inferred from homology"/>
<accession>A0ABR4JZF7</accession>
<evidence type="ECO:0000256" key="2">
    <source>
        <dbReference type="SAM" id="Phobius"/>
    </source>
</evidence>
<organism evidence="3 4">
    <name type="scientific">Aspergillus pseudoustus</name>
    <dbReference type="NCBI Taxonomy" id="1810923"/>
    <lineage>
        <taxon>Eukaryota</taxon>
        <taxon>Fungi</taxon>
        <taxon>Dikarya</taxon>
        <taxon>Ascomycota</taxon>
        <taxon>Pezizomycotina</taxon>
        <taxon>Eurotiomycetes</taxon>
        <taxon>Eurotiomycetidae</taxon>
        <taxon>Eurotiales</taxon>
        <taxon>Aspergillaceae</taxon>
        <taxon>Aspergillus</taxon>
        <taxon>Aspergillus subgen. Nidulantes</taxon>
    </lineage>
</organism>
<reference evidence="3 4" key="1">
    <citation type="submission" date="2024-07" db="EMBL/GenBank/DDBJ databases">
        <title>Section-level genome sequencing and comparative genomics of Aspergillus sections Usti and Cavernicolus.</title>
        <authorList>
            <consortium name="Lawrence Berkeley National Laboratory"/>
            <person name="Nybo J.L."/>
            <person name="Vesth T.C."/>
            <person name="Theobald S."/>
            <person name="Frisvad J.C."/>
            <person name="Larsen T.O."/>
            <person name="Kjaerboelling I."/>
            <person name="Rothschild-Mancinelli K."/>
            <person name="Lyhne E.K."/>
            <person name="Kogle M.E."/>
            <person name="Barry K."/>
            <person name="Clum A."/>
            <person name="Na H."/>
            <person name="Ledsgaard L."/>
            <person name="Lin J."/>
            <person name="Lipzen A."/>
            <person name="Kuo A."/>
            <person name="Riley R."/>
            <person name="Mondo S."/>
            <person name="Labutti K."/>
            <person name="Haridas S."/>
            <person name="Pangalinan J."/>
            <person name="Salamov A.A."/>
            <person name="Simmons B.A."/>
            <person name="Magnuson J.K."/>
            <person name="Chen J."/>
            <person name="Drula E."/>
            <person name="Henrissat B."/>
            <person name="Wiebenga A."/>
            <person name="Lubbers R.J."/>
            <person name="Gomes A.C."/>
            <person name="Makela M.R."/>
            <person name="Stajich J."/>
            <person name="Grigoriev I.V."/>
            <person name="Mortensen U.H."/>
            <person name="De Vries R.P."/>
            <person name="Baker S.E."/>
            <person name="Andersen M.R."/>
        </authorList>
    </citation>
    <scope>NUCLEOTIDE SEQUENCE [LARGE SCALE GENOMIC DNA]</scope>
    <source>
        <strain evidence="3 4">CBS 123904</strain>
    </source>
</reference>
<comment type="caution">
    <text evidence="3">The sequence shown here is derived from an EMBL/GenBank/DDBJ whole genome shotgun (WGS) entry which is preliminary data.</text>
</comment>
<dbReference type="EMBL" id="JBFXLU010000072">
    <property type="protein sequence ID" value="KAL2845467.1"/>
    <property type="molecule type" value="Genomic_DNA"/>
</dbReference>